<evidence type="ECO:0000256" key="1">
    <source>
        <dbReference type="ARBA" id="ARBA00004651"/>
    </source>
</evidence>
<protein>
    <submittedName>
        <fullName evidence="9">N-Acetyl-D-glucosamine ABC transport system, permease protein 2</fullName>
    </submittedName>
</protein>
<dbReference type="InterPro" id="IPR035906">
    <property type="entry name" value="MetI-like_sf"/>
</dbReference>
<evidence type="ECO:0000256" key="2">
    <source>
        <dbReference type="ARBA" id="ARBA00022448"/>
    </source>
</evidence>
<dbReference type="PANTHER" id="PTHR43744:SF12">
    <property type="entry name" value="ABC TRANSPORTER PERMEASE PROTEIN MG189-RELATED"/>
    <property type="match status" value="1"/>
</dbReference>
<feature type="transmembrane region" description="Helical" evidence="7">
    <location>
        <begin position="295"/>
        <end position="313"/>
    </location>
</feature>
<feature type="domain" description="ABC transmembrane type-1" evidence="8">
    <location>
        <begin position="224"/>
        <end position="413"/>
    </location>
</feature>
<dbReference type="PROSITE" id="PS50928">
    <property type="entry name" value="ABC_TM1"/>
    <property type="match status" value="1"/>
</dbReference>
<feature type="transmembrane region" description="Helical" evidence="7">
    <location>
        <begin position="132"/>
        <end position="154"/>
    </location>
</feature>
<evidence type="ECO:0000313" key="9">
    <source>
        <dbReference type="EMBL" id="VAW09250.1"/>
    </source>
</evidence>
<keyword evidence="2" id="KW-0813">Transport</keyword>
<reference evidence="9" key="1">
    <citation type="submission" date="2018-06" db="EMBL/GenBank/DDBJ databases">
        <authorList>
            <person name="Zhirakovskaya E."/>
        </authorList>
    </citation>
    <scope>NUCLEOTIDE SEQUENCE</scope>
</reference>
<keyword evidence="4 7" id="KW-0812">Transmembrane</keyword>
<feature type="transmembrane region" description="Helical" evidence="7">
    <location>
        <begin position="334"/>
        <end position="355"/>
    </location>
</feature>
<dbReference type="InterPro" id="IPR000515">
    <property type="entry name" value="MetI-like"/>
</dbReference>
<gene>
    <name evidence="9" type="ORF">MNBD_ACTINO02-2321</name>
</gene>
<evidence type="ECO:0000256" key="3">
    <source>
        <dbReference type="ARBA" id="ARBA00022475"/>
    </source>
</evidence>
<evidence type="ECO:0000256" key="5">
    <source>
        <dbReference type="ARBA" id="ARBA00022989"/>
    </source>
</evidence>
<feature type="transmembrane region" description="Helical" evidence="7">
    <location>
        <begin position="190"/>
        <end position="211"/>
    </location>
</feature>
<feature type="transmembrane region" description="Helical" evidence="7">
    <location>
        <begin position="259"/>
        <end position="283"/>
    </location>
</feature>
<evidence type="ECO:0000256" key="7">
    <source>
        <dbReference type="SAM" id="Phobius"/>
    </source>
</evidence>
<feature type="transmembrane region" description="Helical" evidence="7">
    <location>
        <begin position="396"/>
        <end position="418"/>
    </location>
</feature>
<name>A0A3B0SXI6_9ZZZZ</name>
<dbReference type="GO" id="GO:0055085">
    <property type="term" value="P:transmembrane transport"/>
    <property type="evidence" value="ECO:0007669"/>
    <property type="project" value="InterPro"/>
</dbReference>
<dbReference type="AlphaFoldDB" id="A0A3B0SXI6"/>
<feature type="transmembrane region" description="Helical" evidence="7">
    <location>
        <begin position="33"/>
        <end position="55"/>
    </location>
</feature>
<accession>A0A3B0SXI6</accession>
<sequence>MSPTDTIVAEVEPAARHSAVVPRKLTVKRLRRALFYLLLVVIGIILFTPFILAFLGTFKSDAEIIAWPPAFLPEVWRFENWPKLFSTDFGGSPRPEGVTSLGLMAGLLVFFSGFLIGGISNERKGQGVPRKIGLPAAIGLALLTGVGVALYIGLGFEGAMLQVTVGISFTLIALIGVGILAISEPDWGRVLVAMVGAMILGFAAVLFFEVLAGVAGGGRFIRWLYNTALLSTVRAFIMVLFSAMAAYAFARLRFPGRNFIFGFMLASMMIPGAVTLIPAFIIIAKMQWVNTAYSLVIPSLVNAFGIFLLTQFFKAIPRELEESAFIDGASYFQIFRYIVLPLAKPALLTLFILQFQAMWNDFLTPLLYLNTPDMWVLNVALSVFQQQYTAAWNITLVGAMVNAIVPLTLFFAFSRYYIEGVGYAGLKG</sequence>
<keyword evidence="6 7" id="KW-0472">Membrane</keyword>
<feature type="transmembrane region" description="Helical" evidence="7">
    <location>
        <begin position="223"/>
        <end position="247"/>
    </location>
</feature>
<proteinExistence type="predicted"/>
<dbReference type="CDD" id="cd06261">
    <property type="entry name" value="TM_PBP2"/>
    <property type="match status" value="1"/>
</dbReference>
<dbReference type="GO" id="GO:0005886">
    <property type="term" value="C:plasma membrane"/>
    <property type="evidence" value="ECO:0007669"/>
    <property type="project" value="UniProtKB-SubCell"/>
</dbReference>
<dbReference type="Pfam" id="PF00528">
    <property type="entry name" value="BPD_transp_1"/>
    <property type="match status" value="1"/>
</dbReference>
<dbReference type="Gene3D" id="1.10.3720.10">
    <property type="entry name" value="MetI-like"/>
    <property type="match status" value="1"/>
</dbReference>
<organism evidence="9">
    <name type="scientific">hydrothermal vent metagenome</name>
    <dbReference type="NCBI Taxonomy" id="652676"/>
    <lineage>
        <taxon>unclassified sequences</taxon>
        <taxon>metagenomes</taxon>
        <taxon>ecological metagenomes</taxon>
    </lineage>
</organism>
<dbReference type="SUPFAM" id="SSF161098">
    <property type="entry name" value="MetI-like"/>
    <property type="match status" value="2"/>
</dbReference>
<dbReference type="EMBL" id="UOEK01000538">
    <property type="protein sequence ID" value="VAW09250.1"/>
    <property type="molecule type" value="Genomic_DNA"/>
</dbReference>
<feature type="transmembrane region" description="Helical" evidence="7">
    <location>
        <begin position="101"/>
        <end position="120"/>
    </location>
</feature>
<evidence type="ECO:0000256" key="6">
    <source>
        <dbReference type="ARBA" id="ARBA00023136"/>
    </source>
</evidence>
<evidence type="ECO:0000259" key="8">
    <source>
        <dbReference type="PROSITE" id="PS50928"/>
    </source>
</evidence>
<comment type="subcellular location">
    <subcellularLocation>
        <location evidence="1">Cell membrane</location>
        <topology evidence="1">Multi-pass membrane protein</topology>
    </subcellularLocation>
</comment>
<keyword evidence="3" id="KW-1003">Cell membrane</keyword>
<feature type="transmembrane region" description="Helical" evidence="7">
    <location>
        <begin position="160"/>
        <end position="183"/>
    </location>
</feature>
<keyword evidence="5 7" id="KW-1133">Transmembrane helix</keyword>
<dbReference type="PANTHER" id="PTHR43744">
    <property type="entry name" value="ABC TRANSPORTER PERMEASE PROTEIN MG189-RELATED-RELATED"/>
    <property type="match status" value="1"/>
</dbReference>
<evidence type="ECO:0000256" key="4">
    <source>
        <dbReference type="ARBA" id="ARBA00022692"/>
    </source>
</evidence>